<dbReference type="RefSeq" id="WP_062421324.1">
    <property type="nucleotide sequence ID" value="NZ_BBYA01000008.1"/>
</dbReference>
<dbReference type="Pfam" id="PF02397">
    <property type="entry name" value="Bac_transf"/>
    <property type="match status" value="1"/>
</dbReference>
<accession>A0A0P6X0E2</accession>
<name>A0A0P6X0E2_9CHLR</name>
<dbReference type="GO" id="GO:0016020">
    <property type="term" value="C:membrane"/>
    <property type="evidence" value="ECO:0007669"/>
    <property type="project" value="UniProtKB-SubCell"/>
</dbReference>
<gene>
    <name evidence="9" type="ORF">ADM99_05825</name>
</gene>
<reference evidence="9 10" key="1">
    <citation type="submission" date="2015-07" db="EMBL/GenBank/DDBJ databases">
        <title>Genome sequence of Leptolinea tardivitalis DSM 16556.</title>
        <authorList>
            <person name="Hemp J."/>
            <person name="Ward L.M."/>
            <person name="Pace L.A."/>
            <person name="Fischer W.W."/>
        </authorList>
    </citation>
    <scope>NUCLEOTIDE SEQUENCE [LARGE SCALE GENOMIC DNA]</scope>
    <source>
        <strain evidence="9 10">YMTK-2</strain>
    </source>
</reference>
<evidence type="ECO:0000256" key="4">
    <source>
        <dbReference type="ARBA" id="ARBA00022692"/>
    </source>
</evidence>
<keyword evidence="10" id="KW-1185">Reference proteome</keyword>
<protein>
    <recommendedName>
        <fullName evidence="8">Bacterial sugar transferase domain-containing protein</fullName>
    </recommendedName>
</protein>
<feature type="transmembrane region" description="Helical" evidence="7">
    <location>
        <begin position="291"/>
        <end position="314"/>
    </location>
</feature>
<evidence type="ECO:0000256" key="1">
    <source>
        <dbReference type="ARBA" id="ARBA00004141"/>
    </source>
</evidence>
<sequence>MNIPKTLRPLRWRLKTTERRLILFFGDLLVAWIGLFIAMYFWAQRDQWLKFSWEFFRDRPADWFYLLPFCWLLLIVELYDNRRSSRINETIRGVGIAAAISFVGYFIIFFLSTPNSLPRTGVAAFIIATSLLTILWRLLYINIFTAQQFMRRVIIVGAGRAGTNLVHSLRAVKPLPFHIVGFVDDDQAKIGSVIENVAVLGNGDDLPRILEDENISDLIFAISGEMNPTLFQNLLKAEEKGVEITTMPIVYEDTLGRVPIMLLQSDWILRSFVDQAHAGGFYQLAKRLMDIFGAIIGLLLFALCFPFIALAIVLETGRPIFFSQDRLGVNGQVYRITKFRTMRQDAEKDGKARMAVENDDRVTKVGRFLRKSHLDELPQFFSVLIGTMSLVGPRAERPELVDTLQKEIPFYRARLFVPPGITGWAQVNYGYASTIQQTITKLEYDLYYIKHRNLLLDVTIILRTVGAVFGLKGQ</sequence>
<keyword evidence="5 7" id="KW-1133">Transmembrane helix</keyword>
<evidence type="ECO:0000256" key="3">
    <source>
        <dbReference type="ARBA" id="ARBA00022679"/>
    </source>
</evidence>
<dbReference type="PANTHER" id="PTHR30576:SF0">
    <property type="entry name" value="UNDECAPRENYL-PHOSPHATE N-ACETYLGALACTOSAMINYL 1-PHOSPHATE TRANSFERASE-RELATED"/>
    <property type="match status" value="1"/>
</dbReference>
<evidence type="ECO:0000259" key="8">
    <source>
        <dbReference type="Pfam" id="PF02397"/>
    </source>
</evidence>
<feature type="transmembrane region" description="Helical" evidence="7">
    <location>
        <begin position="91"/>
        <end position="111"/>
    </location>
</feature>
<dbReference type="Gene3D" id="3.40.50.720">
    <property type="entry name" value="NAD(P)-binding Rossmann-like Domain"/>
    <property type="match status" value="1"/>
</dbReference>
<organism evidence="9 10">
    <name type="scientific">Leptolinea tardivitalis</name>
    <dbReference type="NCBI Taxonomy" id="229920"/>
    <lineage>
        <taxon>Bacteria</taxon>
        <taxon>Bacillati</taxon>
        <taxon>Chloroflexota</taxon>
        <taxon>Anaerolineae</taxon>
        <taxon>Anaerolineales</taxon>
        <taxon>Anaerolineaceae</taxon>
        <taxon>Leptolinea</taxon>
    </lineage>
</organism>
<comment type="subcellular location">
    <subcellularLocation>
        <location evidence="1">Membrane</location>
        <topology evidence="1">Multi-pass membrane protein</topology>
    </subcellularLocation>
</comment>
<dbReference type="Proteomes" id="UP000050430">
    <property type="component" value="Unassembled WGS sequence"/>
</dbReference>
<dbReference type="AlphaFoldDB" id="A0A0P6X0E2"/>
<dbReference type="PANTHER" id="PTHR30576">
    <property type="entry name" value="COLANIC BIOSYNTHESIS UDP-GLUCOSE LIPID CARRIER TRANSFERASE"/>
    <property type="match status" value="1"/>
</dbReference>
<feature type="transmembrane region" description="Helical" evidence="7">
    <location>
        <begin position="123"/>
        <end position="143"/>
    </location>
</feature>
<dbReference type="STRING" id="229920.ADM99_05825"/>
<keyword evidence="6 7" id="KW-0472">Membrane</keyword>
<dbReference type="GO" id="GO:0016780">
    <property type="term" value="F:phosphotransferase activity, for other substituted phosphate groups"/>
    <property type="evidence" value="ECO:0007669"/>
    <property type="project" value="TreeGrafter"/>
</dbReference>
<dbReference type="NCBIfam" id="TIGR03025">
    <property type="entry name" value="EPS_sugtrans"/>
    <property type="match status" value="1"/>
</dbReference>
<evidence type="ECO:0000313" key="9">
    <source>
        <dbReference type="EMBL" id="KPL72620.1"/>
    </source>
</evidence>
<keyword evidence="4 7" id="KW-0812">Transmembrane</keyword>
<feature type="transmembrane region" description="Helical" evidence="7">
    <location>
        <begin position="21"/>
        <end position="43"/>
    </location>
</feature>
<evidence type="ECO:0000256" key="5">
    <source>
        <dbReference type="ARBA" id="ARBA00022989"/>
    </source>
</evidence>
<evidence type="ECO:0000313" key="10">
    <source>
        <dbReference type="Proteomes" id="UP000050430"/>
    </source>
</evidence>
<dbReference type="InterPro" id="IPR036291">
    <property type="entry name" value="NAD(P)-bd_dom_sf"/>
</dbReference>
<dbReference type="SUPFAM" id="SSF51735">
    <property type="entry name" value="NAD(P)-binding Rossmann-fold domains"/>
    <property type="match status" value="1"/>
</dbReference>
<evidence type="ECO:0000256" key="6">
    <source>
        <dbReference type="ARBA" id="ARBA00023136"/>
    </source>
</evidence>
<feature type="domain" description="Bacterial sugar transferase" evidence="8">
    <location>
        <begin position="286"/>
        <end position="469"/>
    </location>
</feature>
<comment type="similarity">
    <text evidence="2">Belongs to the bacterial sugar transferase family.</text>
</comment>
<keyword evidence="3" id="KW-0808">Transferase</keyword>
<dbReference type="InterPro" id="IPR017475">
    <property type="entry name" value="EPS_sugar_tfrase"/>
</dbReference>
<feature type="transmembrane region" description="Helical" evidence="7">
    <location>
        <begin position="63"/>
        <end position="79"/>
    </location>
</feature>
<proteinExistence type="inferred from homology"/>
<evidence type="ECO:0000256" key="2">
    <source>
        <dbReference type="ARBA" id="ARBA00006464"/>
    </source>
</evidence>
<evidence type="ECO:0000256" key="7">
    <source>
        <dbReference type="SAM" id="Phobius"/>
    </source>
</evidence>
<dbReference type="InterPro" id="IPR003362">
    <property type="entry name" value="Bact_transf"/>
</dbReference>
<comment type="caution">
    <text evidence="9">The sequence shown here is derived from an EMBL/GenBank/DDBJ whole genome shotgun (WGS) entry which is preliminary data.</text>
</comment>
<dbReference type="EMBL" id="LGCK01000007">
    <property type="protein sequence ID" value="KPL72620.1"/>
    <property type="molecule type" value="Genomic_DNA"/>
</dbReference>
<dbReference type="OrthoDB" id="9795351at2"/>
<dbReference type="Pfam" id="PF13727">
    <property type="entry name" value="CoA_binding_3"/>
    <property type="match status" value="1"/>
</dbReference>